<feature type="region of interest" description="Disordered" evidence="1">
    <location>
        <begin position="111"/>
        <end position="134"/>
    </location>
</feature>
<organism evidence="2 3">
    <name type="scientific">Actinacidiphila oryziradicis</name>
    <dbReference type="NCBI Taxonomy" id="2571141"/>
    <lineage>
        <taxon>Bacteria</taxon>
        <taxon>Bacillati</taxon>
        <taxon>Actinomycetota</taxon>
        <taxon>Actinomycetes</taxon>
        <taxon>Kitasatosporales</taxon>
        <taxon>Streptomycetaceae</taxon>
        <taxon>Actinacidiphila</taxon>
    </lineage>
</organism>
<reference evidence="2 3" key="1">
    <citation type="submission" date="2019-04" db="EMBL/GenBank/DDBJ databases">
        <title>Streptomyces oryziradicis sp. nov., a novel actinomycete isolated from rhizosphere soil of rice (Oryza sativa L.).</title>
        <authorList>
            <person name="Li C."/>
        </authorList>
    </citation>
    <scope>NUCLEOTIDE SEQUENCE [LARGE SCALE GENOMIC DNA]</scope>
    <source>
        <strain evidence="2 3">NEAU-C40</strain>
    </source>
</reference>
<accession>A0A4U0RII1</accession>
<dbReference type="Proteomes" id="UP000305778">
    <property type="component" value="Unassembled WGS sequence"/>
</dbReference>
<dbReference type="OrthoDB" id="4132688at2"/>
<protein>
    <submittedName>
        <fullName evidence="2">Uncharacterized protein</fullName>
    </submittedName>
</protein>
<comment type="caution">
    <text evidence="2">The sequence shown here is derived from an EMBL/GenBank/DDBJ whole genome shotgun (WGS) entry which is preliminary data.</text>
</comment>
<feature type="compositionally biased region" description="Polar residues" evidence="1">
    <location>
        <begin position="122"/>
        <end position="134"/>
    </location>
</feature>
<dbReference type="AlphaFoldDB" id="A0A4U0RII1"/>
<proteinExistence type="predicted"/>
<keyword evidence="3" id="KW-1185">Reference proteome</keyword>
<name>A0A4U0RII1_9ACTN</name>
<dbReference type="EMBL" id="SUMC01000193">
    <property type="protein sequence ID" value="TJZ95037.1"/>
    <property type="molecule type" value="Genomic_DNA"/>
</dbReference>
<sequence>MLATLDRRTVRGRHDAFALSLHWHIAGRASEPAALNLRDLREVSAEYHDPDTGVPVGGGAAVTGVPGHRSSYDPVVPREGRRVALIAYVVDSDMVEEICCDPAAASWWSAGPTSPTWRPASSKRTSTPVPTRRSSLICQGSAPVASPGRTRICDDVLHGLRLVDDVLGRAIPGRRAFGI</sequence>
<evidence type="ECO:0000313" key="3">
    <source>
        <dbReference type="Proteomes" id="UP000305778"/>
    </source>
</evidence>
<dbReference type="RefSeq" id="WP_136731078.1">
    <property type="nucleotide sequence ID" value="NZ_SUMC01000193.1"/>
</dbReference>
<evidence type="ECO:0000313" key="2">
    <source>
        <dbReference type="EMBL" id="TJZ95037.1"/>
    </source>
</evidence>
<gene>
    <name evidence="2" type="ORF">FCI23_52660</name>
</gene>
<evidence type="ECO:0000256" key="1">
    <source>
        <dbReference type="SAM" id="MobiDB-lite"/>
    </source>
</evidence>